<feature type="domain" description="Reverse transcriptase" evidence="3">
    <location>
        <begin position="1481"/>
        <end position="1714"/>
    </location>
</feature>
<dbReference type="InterPro" id="IPR036691">
    <property type="entry name" value="Endo/exonu/phosph_ase_sf"/>
</dbReference>
<evidence type="ECO:0000313" key="5">
    <source>
        <dbReference type="Proteomes" id="UP000479190"/>
    </source>
</evidence>
<dbReference type="OrthoDB" id="7697131at2759"/>
<dbReference type="GO" id="GO:0071897">
    <property type="term" value="P:DNA biosynthetic process"/>
    <property type="evidence" value="ECO:0007669"/>
    <property type="project" value="UniProtKB-ARBA"/>
</dbReference>
<dbReference type="SUPFAM" id="SSF56219">
    <property type="entry name" value="DNase I-like"/>
    <property type="match status" value="1"/>
</dbReference>
<evidence type="ECO:0000313" key="4">
    <source>
        <dbReference type="EMBL" id="CAB0035879.1"/>
    </source>
</evidence>
<gene>
    <name evidence="4" type="ORF">TBRA_LOCUS7758</name>
</gene>
<dbReference type="InterPro" id="IPR043502">
    <property type="entry name" value="DNA/RNA_pol_sf"/>
</dbReference>
<dbReference type="SUPFAM" id="SSF101576">
    <property type="entry name" value="Supernatant protein factor (SPF), C-terminal domain"/>
    <property type="match status" value="1"/>
</dbReference>
<dbReference type="SUPFAM" id="SSF56672">
    <property type="entry name" value="DNA/RNA polymerases"/>
    <property type="match status" value="1"/>
</dbReference>
<protein>
    <recommendedName>
        <fullName evidence="6">Reverse transcriptase domain-containing protein</fullName>
    </recommendedName>
</protein>
<dbReference type="PROSITE" id="PS50191">
    <property type="entry name" value="CRAL_TRIO"/>
    <property type="match status" value="1"/>
</dbReference>
<name>A0A6H5IFX7_9HYME</name>
<feature type="compositionally biased region" description="Basic residues" evidence="1">
    <location>
        <begin position="913"/>
        <end position="926"/>
    </location>
</feature>
<dbReference type="SMART" id="SM00516">
    <property type="entry name" value="SEC14"/>
    <property type="match status" value="1"/>
</dbReference>
<dbReference type="SUPFAM" id="SSF52087">
    <property type="entry name" value="CRAL/TRIO domain"/>
    <property type="match status" value="1"/>
</dbReference>
<accession>A0A6H5IFX7</accession>
<reference evidence="4 5" key="1">
    <citation type="submission" date="2020-02" db="EMBL/GenBank/DDBJ databases">
        <authorList>
            <person name="Ferguson B K."/>
        </authorList>
    </citation>
    <scope>NUCLEOTIDE SEQUENCE [LARGE SCALE GENOMIC DNA]</scope>
</reference>
<feature type="compositionally biased region" description="Basic residues" evidence="1">
    <location>
        <begin position="21"/>
        <end position="30"/>
    </location>
</feature>
<dbReference type="CDD" id="cd01650">
    <property type="entry name" value="RT_nLTR_like"/>
    <property type="match status" value="1"/>
</dbReference>
<feature type="region of interest" description="Disordered" evidence="1">
    <location>
        <begin position="702"/>
        <end position="742"/>
    </location>
</feature>
<feature type="region of interest" description="Disordered" evidence="1">
    <location>
        <begin position="823"/>
        <end position="933"/>
    </location>
</feature>
<feature type="non-terminal residue" evidence="4">
    <location>
        <position position="1714"/>
    </location>
</feature>
<dbReference type="Pfam" id="PF14529">
    <property type="entry name" value="Exo_endo_phos_2"/>
    <property type="match status" value="1"/>
</dbReference>
<dbReference type="Gene3D" id="3.60.10.10">
    <property type="entry name" value="Endonuclease/exonuclease/phosphatase"/>
    <property type="match status" value="1"/>
</dbReference>
<feature type="region of interest" description="Disordered" evidence="1">
    <location>
        <begin position="1"/>
        <end position="79"/>
    </location>
</feature>
<feature type="compositionally biased region" description="Basic residues" evidence="1">
    <location>
        <begin position="59"/>
        <end position="70"/>
    </location>
</feature>
<dbReference type="PROSITE" id="PS50878">
    <property type="entry name" value="RT_POL"/>
    <property type="match status" value="1"/>
</dbReference>
<keyword evidence="5" id="KW-1185">Reference proteome</keyword>
<evidence type="ECO:0000256" key="1">
    <source>
        <dbReference type="SAM" id="MobiDB-lite"/>
    </source>
</evidence>
<feature type="domain" description="CRAL-TRIO" evidence="2">
    <location>
        <begin position="146"/>
        <end position="310"/>
    </location>
</feature>
<dbReference type="InterPro" id="IPR036865">
    <property type="entry name" value="CRAL-TRIO_dom_sf"/>
</dbReference>
<feature type="compositionally biased region" description="Pro residues" evidence="1">
    <location>
        <begin position="1"/>
        <end position="13"/>
    </location>
</feature>
<dbReference type="Pfam" id="PF00650">
    <property type="entry name" value="CRAL_TRIO"/>
    <property type="match status" value="1"/>
</dbReference>
<feature type="compositionally biased region" description="Pro residues" evidence="1">
    <location>
        <begin position="732"/>
        <end position="741"/>
    </location>
</feature>
<dbReference type="Proteomes" id="UP000479190">
    <property type="component" value="Unassembled WGS sequence"/>
</dbReference>
<dbReference type="EMBL" id="CADCXV010000803">
    <property type="protein sequence ID" value="CAB0035879.1"/>
    <property type="molecule type" value="Genomic_DNA"/>
</dbReference>
<feature type="compositionally biased region" description="Polar residues" evidence="1">
    <location>
        <begin position="702"/>
        <end position="718"/>
    </location>
</feature>
<evidence type="ECO:0000259" key="2">
    <source>
        <dbReference type="PROSITE" id="PS50191"/>
    </source>
</evidence>
<dbReference type="CDD" id="cd09077">
    <property type="entry name" value="R1-I-EN"/>
    <property type="match status" value="1"/>
</dbReference>
<dbReference type="InterPro" id="IPR036598">
    <property type="entry name" value="GOLD_dom_sf"/>
</dbReference>
<dbReference type="InterPro" id="IPR001251">
    <property type="entry name" value="CRAL-TRIO_dom"/>
</dbReference>
<dbReference type="Gene3D" id="2.60.120.680">
    <property type="entry name" value="GOLD domain"/>
    <property type="match status" value="1"/>
</dbReference>
<dbReference type="PANTHER" id="PTHR23324:SF66">
    <property type="entry name" value="PROTEIN REAL-TIME"/>
    <property type="match status" value="1"/>
</dbReference>
<dbReference type="GO" id="GO:0005737">
    <property type="term" value="C:cytoplasm"/>
    <property type="evidence" value="ECO:0007669"/>
    <property type="project" value="TreeGrafter"/>
</dbReference>
<organism evidence="4 5">
    <name type="scientific">Trichogramma brassicae</name>
    <dbReference type="NCBI Taxonomy" id="86971"/>
    <lineage>
        <taxon>Eukaryota</taxon>
        <taxon>Metazoa</taxon>
        <taxon>Ecdysozoa</taxon>
        <taxon>Arthropoda</taxon>
        <taxon>Hexapoda</taxon>
        <taxon>Insecta</taxon>
        <taxon>Pterygota</taxon>
        <taxon>Neoptera</taxon>
        <taxon>Endopterygota</taxon>
        <taxon>Hymenoptera</taxon>
        <taxon>Apocrita</taxon>
        <taxon>Proctotrupomorpha</taxon>
        <taxon>Chalcidoidea</taxon>
        <taxon>Trichogrammatidae</taxon>
        <taxon>Trichogramma</taxon>
    </lineage>
</organism>
<dbReference type="InterPro" id="IPR000477">
    <property type="entry name" value="RT_dom"/>
</dbReference>
<dbReference type="Gene3D" id="3.40.525.10">
    <property type="entry name" value="CRAL-TRIO lipid binding domain"/>
    <property type="match status" value="1"/>
</dbReference>
<dbReference type="InterPro" id="IPR005135">
    <property type="entry name" value="Endo/exonuclease/phosphatase"/>
</dbReference>
<evidence type="ECO:0000259" key="3">
    <source>
        <dbReference type="PROSITE" id="PS50878"/>
    </source>
</evidence>
<dbReference type="Pfam" id="PF00078">
    <property type="entry name" value="RVT_1"/>
    <property type="match status" value="1"/>
</dbReference>
<feature type="compositionally biased region" description="Polar residues" evidence="1">
    <location>
        <begin position="871"/>
        <end position="880"/>
    </location>
</feature>
<dbReference type="InterPro" id="IPR051064">
    <property type="entry name" value="SEC14/CRAL-TRIO_domain"/>
</dbReference>
<dbReference type="PANTHER" id="PTHR23324">
    <property type="entry name" value="SEC14 RELATED PROTEIN"/>
    <property type="match status" value="1"/>
</dbReference>
<sequence length="1714" mass="190618">MPPPLTPHRPQQPAPAAQRGHLQKLRHPPTRARPTLVAFSLPSQMRGPMGRGVADGAFKHRKTRLRRSRRCSGPPSKQQLIGSVASCARRSPRIFFFIIFDYRGTKKRIEEKKFFMRSGDIYDNLNLNVHWRKKHQIDKLLEEYEAPQVVKDYFPGGWHHFDREGRPLYVLRLGQMDVKGLLKSIGEDELLLLATNVWGHPVSQWTLLIDLEGLNMRHLWRPGIKALLRIIEIVEANYPETMGRVLILRAPRCFRSSGRSSARSYMKTPGTSSFFYCGTDYQEQGAGGLSDNIDPEYIPDFLGGTSETYVLEGGVVPKNLYRADLEGTSAEHEHSLYHSVSLSRGQTHNVAIHCNDPGAVLTWDFDVMRNQVLFAVLHKEKSKDSNNTLAAPGATTVLEPDVVGSKEWKEGLDGIVRVEPSVVCHDGESIQIAHFSNKAFHADKPLTNTMDPMDTMDQIEDHPKNLPTDDEETLPPMPDMPLVHVDPPSVVSISVDQGLIKSNKDKLSTNTMDVIEDQPINETTDDEETLSPMPDMPLVHVDPPSVVPIPVDQGFLSRYSPNEVVLAKRFNSYFWPAQIIEVYSDKMRLKQVDDMSVQWNIKFQSIAAGSNGNSPAALKPLSIFFFSFFILSRALWIFKAFLELRPSRGRSPSGRLRPAIHESLNCVGTRVTFDPAKRLLVHRQGGTDVIKKMCACATRGMSTTANDGPQSPQGQTTVKKPGVPSWTERVPPSSPRTPPPTKVKAITTRIIAAPLHCKEKDARLPSPAEFATGTVEDKLERLDGLIRGLGQFIQGKSNLHKEVISYQVSLGMALSALRKSLESQVPPRPPAADKAVCTSPLFTGSTMSKRPADASPEMRVPPKRSAGFSGPIQTDQNNNVAEDCDDYVLVDKRRRQRRKPQPQMPINSDHASRALRPRPPHRRAHHRPDAIIIKADDPSTYANILKKLKGDPALQQTVGSSVNNIRRSAAGALVLQLKKGVDNASDLGEELGKVLGTTATASALQHTSMIEIKDLDESVTKEEITMALDALLGVPWCLDARPPKLRIDVAILCEQYKNLAPPNTWLADADGQAAIWVHGGILVQERPARVHPYFAWARIGGIFFFSVYAPPRLSEREFSALLANITEEARGRRPLVIAGDFNAWSTEWGCRETRPRASILLDSLALLDAVLLNTGDVPTFNGRQGSSIVDLTFVCETLTPRVLSWTVSGLYSHSDHQAIVFEIEDDGASSRPSTRRSYGWNARTLDVDRFSAVVSSASVAPGTAEDMASSLMSVITGACDASMSKANPRRRREPVYWWTPEIADLRRSCLRARRLFQRSRGRHDEETHSANYASARRLLRVAIKTSKRRCWRQLCDEVNNDVWGKPYRIAMSRLGCPQAKQPSSPLLVRGAVAALFPRVPSGPALRLPRRAEELIPAVTLEELKGAQSRIKERSAPGPDGVPNMALKLAVATRPDIFLRVYTMCLETGVFPRLAGSARDSSCSQSQAKLPTSRPRIVRCILERIICDRLEAFTERPGGLSERQYRFRKGRSTIDAIQDVISTAREAIAGKRWYRGTKEYCAVVTLDVRNAFNSARWDNILAALRRLLVPDYLLRIIANYFSARVLDFTTDEGPESYEVTAGVPQGSVLGPILWNVMYDAILRLNFDGDVRIVGFADDIAVVAVAKHLWQIEHDLNAAILQVRGALQALSLQTADHKTEALLITSRKKVKTITIT</sequence>
<proteinExistence type="predicted"/>
<evidence type="ECO:0008006" key="6">
    <source>
        <dbReference type="Google" id="ProtNLM"/>
    </source>
</evidence>
<dbReference type="CDD" id="cd00170">
    <property type="entry name" value="SEC14"/>
    <property type="match status" value="1"/>
</dbReference>
<dbReference type="GO" id="GO:0003824">
    <property type="term" value="F:catalytic activity"/>
    <property type="evidence" value="ECO:0007669"/>
    <property type="project" value="InterPro"/>
</dbReference>